<evidence type="ECO:0000256" key="3">
    <source>
        <dbReference type="RuleBase" id="RU004019"/>
    </source>
</evidence>
<organism evidence="5 6">
    <name type="scientific">Hydra vulgaris</name>
    <name type="common">Hydra</name>
    <name type="synonym">Hydra attenuata</name>
    <dbReference type="NCBI Taxonomy" id="6087"/>
    <lineage>
        <taxon>Eukaryota</taxon>
        <taxon>Metazoa</taxon>
        <taxon>Cnidaria</taxon>
        <taxon>Hydrozoa</taxon>
        <taxon>Hydroidolina</taxon>
        <taxon>Anthoathecata</taxon>
        <taxon>Aplanulata</taxon>
        <taxon>Hydridae</taxon>
        <taxon>Hydra</taxon>
    </lineage>
</organism>
<evidence type="ECO:0000256" key="2">
    <source>
        <dbReference type="ARBA" id="ARBA00023125"/>
    </source>
</evidence>
<gene>
    <name evidence="6" type="primary">LOC136081170</name>
</gene>
<evidence type="ECO:0000259" key="4">
    <source>
        <dbReference type="PROSITE" id="PS50061"/>
    </source>
</evidence>
<name>A0ABM4BZ47_HYDVU</name>
<dbReference type="Proteomes" id="UP001652625">
    <property type="component" value="Chromosome 06"/>
</dbReference>
<comment type="subcellular location">
    <subcellularLocation>
        <location evidence="3">Nucleus</location>
    </subcellularLocation>
</comment>
<dbReference type="PROSITE" id="PS00346">
    <property type="entry name" value="ETS_DOMAIN_2"/>
    <property type="match status" value="1"/>
</dbReference>
<reference evidence="6" key="1">
    <citation type="submission" date="2025-08" db="UniProtKB">
        <authorList>
            <consortium name="RefSeq"/>
        </authorList>
    </citation>
    <scope>IDENTIFICATION</scope>
</reference>
<dbReference type="InterPro" id="IPR036390">
    <property type="entry name" value="WH_DNA-bd_sf"/>
</dbReference>
<evidence type="ECO:0000256" key="1">
    <source>
        <dbReference type="ARBA" id="ARBA00005562"/>
    </source>
</evidence>
<dbReference type="PROSITE" id="PS50061">
    <property type="entry name" value="ETS_DOMAIN_3"/>
    <property type="match status" value="1"/>
</dbReference>
<keyword evidence="5" id="KW-1185">Reference proteome</keyword>
<dbReference type="PRINTS" id="PR00454">
    <property type="entry name" value="ETSDOMAIN"/>
</dbReference>
<dbReference type="PANTHER" id="PTHR11849">
    <property type="entry name" value="ETS"/>
    <property type="match status" value="1"/>
</dbReference>
<dbReference type="GeneID" id="136081170"/>
<dbReference type="RefSeq" id="XP_065654539.1">
    <property type="nucleotide sequence ID" value="XM_065798467.1"/>
</dbReference>
<dbReference type="SMART" id="SM00413">
    <property type="entry name" value="ETS"/>
    <property type="match status" value="1"/>
</dbReference>
<dbReference type="Pfam" id="PF00178">
    <property type="entry name" value="Ets"/>
    <property type="match status" value="1"/>
</dbReference>
<dbReference type="InterPro" id="IPR046328">
    <property type="entry name" value="ETS_fam"/>
</dbReference>
<evidence type="ECO:0000313" key="5">
    <source>
        <dbReference type="Proteomes" id="UP001652625"/>
    </source>
</evidence>
<comment type="similarity">
    <text evidence="1 3">Belongs to the ETS family.</text>
</comment>
<feature type="domain" description="ETS" evidence="4">
    <location>
        <begin position="148"/>
        <end position="229"/>
    </location>
</feature>
<dbReference type="InterPro" id="IPR000418">
    <property type="entry name" value="Ets_dom"/>
</dbReference>
<protein>
    <submittedName>
        <fullName evidence="6">Transcription factor ets-4-like isoform X2</fullName>
    </submittedName>
</protein>
<dbReference type="Gene3D" id="1.10.10.10">
    <property type="entry name" value="Winged helix-like DNA-binding domain superfamily/Winged helix DNA-binding domain"/>
    <property type="match status" value="1"/>
</dbReference>
<dbReference type="InterPro" id="IPR036388">
    <property type="entry name" value="WH-like_DNA-bd_sf"/>
</dbReference>
<sequence length="238" mass="28103">MANETFNCRFSDKSSEGSVVSDINSSSQNYYLHGNYPNFEDLMALDISDFVQLQKHEIARYKCDLNTTETALFQRHISLDDSFVLIDDGEDQQIIIDKHFESNKCSNDSNDDTNDKNLTNASLFNLIKKDGFQIEEWTYLKNTTSDKIRLYEYLLYLLKESQTDCVRWINKQTGEFEITSSAKISLKWGKLRGNPKMTYEKLARALRHYYKKNILCHYKHREKLRYKFSEDILKKYNV</sequence>
<keyword evidence="3" id="KW-0539">Nucleus</keyword>
<dbReference type="SUPFAM" id="SSF46785">
    <property type="entry name" value="Winged helix' DNA-binding domain"/>
    <property type="match status" value="1"/>
</dbReference>
<keyword evidence="2 3" id="KW-0238">DNA-binding</keyword>
<proteinExistence type="inferred from homology"/>
<accession>A0ABM4BZ47</accession>
<evidence type="ECO:0000313" key="6">
    <source>
        <dbReference type="RefSeq" id="XP_065654539.1"/>
    </source>
</evidence>